<name>A0A2G5C7S8_AQUCA</name>
<dbReference type="AlphaFoldDB" id="A0A2G5C7S8"/>
<dbReference type="EMBL" id="KZ305098">
    <property type="protein sequence ID" value="PIA27301.1"/>
    <property type="molecule type" value="Genomic_DNA"/>
</dbReference>
<proteinExistence type="predicted"/>
<dbReference type="InParanoid" id="A0A2G5C7S8"/>
<protein>
    <submittedName>
        <fullName evidence="1">Uncharacterized protein</fullName>
    </submittedName>
</protein>
<organism evidence="1 2">
    <name type="scientific">Aquilegia coerulea</name>
    <name type="common">Rocky mountain columbine</name>
    <dbReference type="NCBI Taxonomy" id="218851"/>
    <lineage>
        <taxon>Eukaryota</taxon>
        <taxon>Viridiplantae</taxon>
        <taxon>Streptophyta</taxon>
        <taxon>Embryophyta</taxon>
        <taxon>Tracheophyta</taxon>
        <taxon>Spermatophyta</taxon>
        <taxon>Magnoliopsida</taxon>
        <taxon>Ranunculales</taxon>
        <taxon>Ranunculaceae</taxon>
        <taxon>Thalictroideae</taxon>
        <taxon>Aquilegia</taxon>
    </lineage>
</organism>
<accession>A0A2G5C7S8</accession>
<sequence>MARRNITTVNNIGKDTEAKLPFQHIHPLHKNFKFVPLIKVQSTTVFFLEISQTLTSMTNFLRMILF</sequence>
<gene>
    <name evidence="1" type="ORF">AQUCO_08100029v1</name>
</gene>
<keyword evidence="2" id="KW-1185">Reference proteome</keyword>
<reference evidence="1 2" key="1">
    <citation type="submission" date="2017-09" db="EMBL/GenBank/DDBJ databases">
        <title>WGS assembly of Aquilegia coerulea Goldsmith.</title>
        <authorList>
            <person name="Hodges S."/>
            <person name="Kramer E."/>
            <person name="Nordborg M."/>
            <person name="Tomkins J."/>
            <person name="Borevitz J."/>
            <person name="Derieg N."/>
            <person name="Yan J."/>
            <person name="Mihaltcheva S."/>
            <person name="Hayes R.D."/>
            <person name="Rokhsar D."/>
        </authorList>
    </citation>
    <scope>NUCLEOTIDE SEQUENCE [LARGE SCALE GENOMIC DNA]</scope>
    <source>
        <strain evidence="2">cv. Goldsmith</strain>
    </source>
</reference>
<evidence type="ECO:0000313" key="1">
    <source>
        <dbReference type="EMBL" id="PIA27301.1"/>
    </source>
</evidence>
<evidence type="ECO:0000313" key="2">
    <source>
        <dbReference type="Proteomes" id="UP000230069"/>
    </source>
</evidence>
<dbReference type="Proteomes" id="UP000230069">
    <property type="component" value="Unassembled WGS sequence"/>
</dbReference>